<comment type="caution">
    <text evidence="9">The sequence shown here is derived from an EMBL/GenBank/DDBJ whole genome shotgun (WGS) entry which is preliminary data.</text>
</comment>
<dbReference type="InterPro" id="IPR004045">
    <property type="entry name" value="Glutathione_S-Trfase_N"/>
</dbReference>
<dbReference type="FunFam" id="1.20.1050.10:FF:000029">
    <property type="entry name" value="Glutathione S-transferase DHAR3, chloroplastic"/>
    <property type="match status" value="1"/>
</dbReference>
<dbReference type="GO" id="GO:0019852">
    <property type="term" value="P:L-ascorbic acid metabolic process"/>
    <property type="evidence" value="ECO:0007669"/>
    <property type="project" value="UniProtKB-ARBA"/>
</dbReference>
<evidence type="ECO:0000256" key="4">
    <source>
        <dbReference type="ARBA" id="ARBA00024194"/>
    </source>
</evidence>
<dbReference type="InterPro" id="IPR044627">
    <property type="entry name" value="DHAR1/2/3/4"/>
</dbReference>
<evidence type="ECO:0000259" key="7">
    <source>
        <dbReference type="PROSITE" id="PS50404"/>
    </source>
</evidence>
<sequence>MRAVAAISSSISLTCYGSSRLGFPSTSSCAIPRYNRSVARFGSLSSSWIGQRGDEFVQLDQSREKRLSVLVVRASATSAVEAPVPTSVESMEVLVKAADGHPDKLGDCPFSQRVLLTLEEKHVPYSAKYIDTSNKPQWFLEANPEGKVPVIKHEGKWIADSDVITVLLEELYPEPSLISPEETKTIGSKIFGTFIKFLTSKDPTDGTEQALLDELSALDEHLKTSGKYMNGEKVTSVDLALAPKLYHLKIALGHYKKWAMPDTLQNVQRYMEDIFSRESFQKTKAVEEYVVKGWEAKVNAA</sequence>
<feature type="domain" description="GST C-terminal" evidence="8">
    <location>
        <begin position="172"/>
        <end position="300"/>
    </location>
</feature>
<evidence type="ECO:0000256" key="3">
    <source>
        <dbReference type="ARBA" id="ARBA00023002"/>
    </source>
</evidence>
<proteinExistence type="inferred from homology"/>
<name>A0ABD1Z6B2_9MARC</name>
<feature type="domain" description="GST N-terminal" evidence="7">
    <location>
        <begin position="98"/>
        <end position="176"/>
    </location>
</feature>
<dbReference type="PROSITE" id="PS50405">
    <property type="entry name" value="GST_CTER"/>
    <property type="match status" value="1"/>
</dbReference>
<dbReference type="FunFam" id="3.40.30.10:FF:000102">
    <property type="entry name" value="Glutathione S-transferase DHAR3 chloroplastic"/>
    <property type="match status" value="1"/>
</dbReference>
<evidence type="ECO:0000256" key="2">
    <source>
        <dbReference type="ARBA" id="ARBA00022679"/>
    </source>
</evidence>
<keyword evidence="2" id="KW-0808">Transferase</keyword>
<dbReference type="GO" id="GO:0004364">
    <property type="term" value="F:glutathione transferase activity"/>
    <property type="evidence" value="ECO:0007669"/>
    <property type="project" value="UniProtKB-EC"/>
</dbReference>
<evidence type="ECO:0000313" key="10">
    <source>
        <dbReference type="Proteomes" id="UP001605036"/>
    </source>
</evidence>
<accession>A0ABD1Z6B2</accession>
<gene>
    <name evidence="9" type="ORF">R1flu_009996</name>
</gene>
<comment type="catalytic activity">
    <reaction evidence="6">
        <text>L-dehydroascorbate + 2 glutathione = glutathione disulfide + L-ascorbate</text>
        <dbReference type="Rhea" id="RHEA:24424"/>
        <dbReference type="ChEBI" id="CHEBI:38290"/>
        <dbReference type="ChEBI" id="CHEBI:57925"/>
        <dbReference type="ChEBI" id="CHEBI:58297"/>
        <dbReference type="ChEBI" id="CHEBI:58539"/>
        <dbReference type="EC" id="1.8.5.1"/>
    </reaction>
</comment>
<dbReference type="PROSITE" id="PS50404">
    <property type="entry name" value="GST_NTER"/>
    <property type="match status" value="1"/>
</dbReference>
<evidence type="ECO:0000259" key="8">
    <source>
        <dbReference type="PROSITE" id="PS50405"/>
    </source>
</evidence>
<evidence type="ECO:0000256" key="1">
    <source>
        <dbReference type="ARBA" id="ARBA00022575"/>
    </source>
</evidence>
<dbReference type="EMBL" id="JBHFFA010000002">
    <property type="protein sequence ID" value="KAL2642409.1"/>
    <property type="molecule type" value="Genomic_DNA"/>
</dbReference>
<comment type="catalytic activity">
    <reaction evidence="5">
        <text>RX + glutathione = an S-substituted glutathione + a halide anion + H(+)</text>
        <dbReference type="Rhea" id="RHEA:16437"/>
        <dbReference type="ChEBI" id="CHEBI:15378"/>
        <dbReference type="ChEBI" id="CHEBI:16042"/>
        <dbReference type="ChEBI" id="CHEBI:17792"/>
        <dbReference type="ChEBI" id="CHEBI:57925"/>
        <dbReference type="ChEBI" id="CHEBI:90779"/>
        <dbReference type="EC" id="2.5.1.18"/>
    </reaction>
</comment>
<evidence type="ECO:0008006" key="11">
    <source>
        <dbReference type="Google" id="ProtNLM"/>
    </source>
</evidence>
<dbReference type="SFLD" id="SFLDS00019">
    <property type="entry name" value="Glutathione_Transferase_(cytos"/>
    <property type="match status" value="1"/>
</dbReference>
<dbReference type="AlphaFoldDB" id="A0ABD1Z6B2"/>
<evidence type="ECO:0000256" key="5">
    <source>
        <dbReference type="ARBA" id="ARBA00047960"/>
    </source>
</evidence>
<keyword evidence="10" id="KW-1185">Reference proteome</keyword>
<organism evidence="9 10">
    <name type="scientific">Riccia fluitans</name>
    <dbReference type="NCBI Taxonomy" id="41844"/>
    <lineage>
        <taxon>Eukaryota</taxon>
        <taxon>Viridiplantae</taxon>
        <taxon>Streptophyta</taxon>
        <taxon>Embryophyta</taxon>
        <taxon>Marchantiophyta</taxon>
        <taxon>Marchantiopsida</taxon>
        <taxon>Marchantiidae</taxon>
        <taxon>Marchantiales</taxon>
        <taxon>Ricciaceae</taxon>
        <taxon>Riccia</taxon>
    </lineage>
</organism>
<dbReference type="Proteomes" id="UP001605036">
    <property type="component" value="Unassembled WGS sequence"/>
</dbReference>
<dbReference type="InterPro" id="IPR036282">
    <property type="entry name" value="Glutathione-S-Trfase_C_sf"/>
</dbReference>
<dbReference type="GO" id="GO:0045174">
    <property type="term" value="F:glutathione dehydrogenase (ascorbate) activity"/>
    <property type="evidence" value="ECO:0007669"/>
    <property type="project" value="UniProtKB-EC"/>
</dbReference>
<dbReference type="Pfam" id="PF13410">
    <property type="entry name" value="GST_C_2"/>
    <property type="match status" value="1"/>
</dbReference>
<dbReference type="PANTHER" id="PTHR44420">
    <property type="entry name" value="GLUTATHIONE S-TRANSFERASE DHAR2-RELATED"/>
    <property type="match status" value="1"/>
</dbReference>
<dbReference type="InterPro" id="IPR036249">
    <property type="entry name" value="Thioredoxin-like_sf"/>
</dbReference>
<dbReference type="InterPro" id="IPR010987">
    <property type="entry name" value="Glutathione-S-Trfase_C-like"/>
</dbReference>
<dbReference type="Pfam" id="PF13409">
    <property type="entry name" value="GST_N_2"/>
    <property type="match status" value="1"/>
</dbReference>
<evidence type="ECO:0000256" key="6">
    <source>
        <dbReference type="ARBA" id="ARBA00049544"/>
    </source>
</evidence>
<dbReference type="SUPFAM" id="SSF52833">
    <property type="entry name" value="Thioredoxin-like"/>
    <property type="match status" value="1"/>
</dbReference>
<dbReference type="Gene3D" id="1.20.1050.10">
    <property type="match status" value="1"/>
</dbReference>
<keyword evidence="1" id="KW-0216">Detoxification</keyword>
<keyword evidence="3" id="KW-0560">Oxidoreductase</keyword>
<dbReference type="SUPFAM" id="SSF47616">
    <property type="entry name" value="GST C-terminal domain-like"/>
    <property type="match status" value="1"/>
</dbReference>
<evidence type="ECO:0000313" key="9">
    <source>
        <dbReference type="EMBL" id="KAL2642409.1"/>
    </source>
</evidence>
<reference evidence="9 10" key="1">
    <citation type="submission" date="2024-09" db="EMBL/GenBank/DDBJ databases">
        <title>Chromosome-scale assembly of Riccia fluitans.</title>
        <authorList>
            <person name="Paukszto L."/>
            <person name="Sawicki J."/>
            <person name="Karawczyk K."/>
            <person name="Piernik-Szablinska J."/>
            <person name="Szczecinska M."/>
            <person name="Mazdziarz M."/>
        </authorList>
    </citation>
    <scope>NUCLEOTIDE SEQUENCE [LARGE SCALE GENOMIC DNA]</scope>
    <source>
        <strain evidence="9">Rf_01</strain>
        <tissue evidence="9">Aerial parts of the thallus</tissue>
    </source>
</reference>
<dbReference type="SFLD" id="SFLDG00358">
    <property type="entry name" value="Main_(cytGST)"/>
    <property type="match status" value="1"/>
</dbReference>
<dbReference type="Gene3D" id="3.40.30.10">
    <property type="entry name" value="Glutaredoxin"/>
    <property type="match status" value="1"/>
</dbReference>
<protein>
    <recommendedName>
        <fullName evidence="11">Dehydroascorbate reductase</fullName>
    </recommendedName>
</protein>
<dbReference type="InterPro" id="IPR040079">
    <property type="entry name" value="Glutathione_S-Trfase"/>
</dbReference>
<dbReference type="PANTHER" id="PTHR44420:SF2">
    <property type="entry name" value="GLUTATHIONE S-TRANSFERASE DHAR2-RELATED"/>
    <property type="match status" value="1"/>
</dbReference>
<comment type="similarity">
    <text evidence="4">Belongs to the GST superfamily. DHAR family.</text>
</comment>